<dbReference type="Ensembl" id="ENSACOT00000025422.1">
    <property type="protein sequence ID" value="ENSACOP00000024581.1"/>
    <property type="gene ID" value="ENSACOG00000016510.1"/>
</dbReference>
<feature type="compositionally biased region" description="Basic and acidic residues" evidence="1">
    <location>
        <begin position="79"/>
        <end position="90"/>
    </location>
</feature>
<accession>A0A8B9GI22</accession>
<keyword evidence="4" id="KW-1185">Reference proteome</keyword>
<evidence type="ECO:0000256" key="1">
    <source>
        <dbReference type="SAM" id="MobiDB-lite"/>
    </source>
</evidence>
<dbReference type="InterPro" id="IPR040219">
    <property type="entry name" value="KIAA1143-like"/>
</dbReference>
<dbReference type="AlphaFoldDB" id="A0A8B9GI22"/>
<dbReference type="Pfam" id="PF15377">
    <property type="entry name" value="DUF4604"/>
    <property type="match status" value="1"/>
</dbReference>
<feature type="domain" description="DUF4604" evidence="2">
    <location>
        <begin position="5"/>
        <end position="113"/>
    </location>
</feature>
<dbReference type="Proteomes" id="UP000694522">
    <property type="component" value="Unplaced"/>
</dbReference>
<feature type="compositionally biased region" description="Acidic residues" evidence="1">
    <location>
        <begin position="43"/>
        <end position="57"/>
    </location>
</feature>
<feature type="region of interest" description="Disordered" evidence="1">
    <location>
        <begin position="24"/>
        <end position="59"/>
    </location>
</feature>
<dbReference type="PANTHER" id="PTHR31195">
    <property type="entry name" value="GEO02494P1"/>
    <property type="match status" value="1"/>
</dbReference>
<reference evidence="3" key="2">
    <citation type="submission" date="2025-09" db="UniProtKB">
        <authorList>
            <consortium name="Ensembl"/>
        </authorList>
    </citation>
    <scope>IDENTIFICATION</scope>
</reference>
<sequence length="256" mass="28823">MSKRNQVSYVRPAEPAFLSRFKRQVGYREGPTVETKREQLPLADEDGDNVSDKEDEQPQVVTLKKGDLTAKEAMKIKQQIKESLKSHESDGEPEPADGKIMFRKPAKRSSEKNLDFNGDCRIPGASGFTLCGHLGRDEGPLLSISAPSTSRHILMQLFFQKLYPGKPVQTPYDKDADSTYLCRMGVQMRRNSTVRYEKIKVVRKISMEVTVLERSRSPKKTSEPACQKILCKLANHMGLYLGQASEKREVLSCDGV</sequence>
<evidence type="ECO:0000313" key="4">
    <source>
        <dbReference type="Proteomes" id="UP000694522"/>
    </source>
</evidence>
<evidence type="ECO:0000313" key="3">
    <source>
        <dbReference type="Ensembl" id="ENSACOP00000024581.1"/>
    </source>
</evidence>
<protein>
    <submittedName>
        <fullName evidence="3">KIAA1143</fullName>
    </submittedName>
</protein>
<dbReference type="PANTHER" id="PTHR31195:SF2">
    <property type="entry name" value="GEO02494P1"/>
    <property type="match status" value="1"/>
</dbReference>
<reference evidence="3" key="1">
    <citation type="submission" date="2025-08" db="UniProtKB">
        <authorList>
            <consortium name="Ensembl"/>
        </authorList>
    </citation>
    <scope>IDENTIFICATION</scope>
</reference>
<dbReference type="InterPro" id="IPR027911">
    <property type="entry name" value="DUF4604"/>
</dbReference>
<feature type="region of interest" description="Disordered" evidence="1">
    <location>
        <begin position="79"/>
        <end position="113"/>
    </location>
</feature>
<organism evidence="3 4">
    <name type="scientific">Amazona collaria</name>
    <name type="common">yellow-billed parrot</name>
    <dbReference type="NCBI Taxonomy" id="241587"/>
    <lineage>
        <taxon>Eukaryota</taxon>
        <taxon>Metazoa</taxon>
        <taxon>Chordata</taxon>
        <taxon>Craniata</taxon>
        <taxon>Vertebrata</taxon>
        <taxon>Euteleostomi</taxon>
        <taxon>Archelosauria</taxon>
        <taxon>Archosauria</taxon>
        <taxon>Dinosauria</taxon>
        <taxon>Saurischia</taxon>
        <taxon>Theropoda</taxon>
        <taxon>Coelurosauria</taxon>
        <taxon>Aves</taxon>
        <taxon>Neognathae</taxon>
        <taxon>Neoaves</taxon>
        <taxon>Telluraves</taxon>
        <taxon>Australaves</taxon>
        <taxon>Psittaciformes</taxon>
        <taxon>Psittacidae</taxon>
        <taxon>Amazona</taxon>
    </lineage>
</organism>
<name>A0A8B9GI22_9PSIT</name>
<proteinExistence type="predicted"/>
<evidence type="ECO:0000259" key="2">
    <source>
        <dbReference type="Pfam" id="PF15377"/>
    </source>
</evidence>